<keyword evidence="3" id="KW-0274">FAD</keyword>
<dbReference type="Pfam" id="PF00890">
    <property type="entry name" value="FAD_binding_2"/>
    <property type="match status" value="1"/>
</dbReference>
<comment type="caution">
    <text evidence="6">The sequence shown here is derived from an EMBL/GenBank/DDBJ whole genome shotgun (WGS) entry which is preliminary data.</text>
</comment>
<dbReference type="Gene3D" id="3.90.700.10">
    <property type="entry name" value="Succinate dehydrogenase/fumarate reductase flavoprotein, catalytic domain"/>
    <property type="match status" value="1"/>
</dbReference>
<reference evidence="6" key="1">
    <citation type="submission" date="2020-11" db="EMBL/GenBank/DDBJ databases">
        <authorList>
            <consortium name="DOE Joint Genome Institute"/>
            <person name="Ahrendt S."/>
            <person name="Riley R."/>
            <person name="Andreopoulos W."/>
            <person name="Labutti K."/>
            <person name="Pangilinan J."/>
            <person name="Ruiz-Duenas F.J."/>
            <person name="Barrasa J.M."/>
            <person name="Sanchez-Garcia M."/>
            <person name="Camarero S."/>
            <person name="Miyauchi S."/>
            <person name="Serrano A."/>
            <person name="Linde D."/>
            <person name="Babiker R."/>
            <person name="Drula E."/>
            <person name="Ayuso-Fernandez I."/>
            <person name="Pacheco R."/>
            <person name="Padilla G."/>
            <person name="Ferreira P."/>
            <person name="Barriuso J."/>
            <person name="Kellner H."/>
            <person name="Castanera R."/>
            <person name="Alfaro M."/>
            <person name="Ramirez L."/>
            <person name="Pisabarro A.G."/>
            <person name="Kuo A."/>
            <person name="Tritt A."/>
            <person name="Lipzen A."/>
            <person name="He G."/>
            <person name="Yan M."/>
            <person name="Ng V."/>
            <person name="Cullen D."/>
            <person name="Martin F."/>
            <person name="Rosso M.-N."/>
            <person name="Henrissat B."/>
            <person name="Hibbett D."/>
            <person name="Martinez A.T."/>
            <person name="Grigoriev I.V."/>
        </authorList>
    </citation>
    <scope>NUCLEOTIDE SEQUENCE</scope>
    <source>
        <strain evidence="6">CBS 506.95</strain>
    </source>
</reference>
<evidence type="ECO:0000313" key="7">
    <source>
        <dbReference type="Proteomes" id="UP000807306"/>
    </source>
</evidence>
<dbReference type="GO" id="GO:0016491">
    <property type="term" value="F:oxidoreductase activity"/>
    <property type="evidence" value="ECO:0007669"/>
    <property type="project" value="UniProtKB-KW"/>
</dbReference>
<evidence type="ECO:0000256" key="4">
    <source>
        <dbReference type="ARBA" id="ARBA00023002"/>
    </source>
</evidence>
<organism evidence="6 7">
    <name type="scientific">Crepidotus variabilis</name>
    <dbReference type="NCBI Taxonomy" id="179855"/>
    <lineage>
        <taxon>Eukaryota</taxon>
        <taxon>Fungi</taxon>
        <taxon>Dikarya</taxon>
        <taxon>Basidiomycota</taxon>
        <taxon>Agaricomycotina</taxon>
        <taxon>Agaricomycetes</taxon>
        <taxon>Agaricomycetidae</taxon>
        <taxon>Agaricales</taxon>
        <taxon>Agaricineae</taxon>
        <taxon>Crepidotaceae</taxon>
        <taxon>Crepidotus</taxon>
    </lineage>
</organism>
<dbReference type="EMBL" id="MU157860">
    <property type="protein sequence ID" value="KAF9527595.1"/>
    <property type="molecule type" value="Genomic_DNA"/>
</dbReference>
<evidence type="ECO:0000313" key="6">
    <source>
        <dbReference type="EMBL" id="KAF9527595.1"/>
    </source>
</evidence>
<keyword evidence="2" id="KW-0285">Flavoprotein</keyword>
<sequence>MHGARKADVSEREQVSRWDHHYQCVVVGSGHAGSCAALSAIDSGCRRVLMIDKCPKEWVGGNGYFTAGAMRCAHEGLEDLLGVLGNPISEEERKSIDLDMYTKEMFEGDIQRLSDGRSDDGLVKELVDQSRDVVGWLSKRIGVPFVLSTNRQAYEVNGRQKFWGGMALSVNHGGKGLIEAHQKALKDAGVDLWFDTKAIKLMMHNGEICGIEVDQMGSYINIRSPAVVLACGGYEASPDMRAKYLGSGWQQARVRGTPFNTGDGFVLAAAVGAQTTGDWEGCHSTCWDAEAGLNAGERELTNQYTKSGYPLGLMINFRGLRFVDEGEDYRNFTYAKFGKAILAQPGGAAFQLWDAKMLDYLRKEEYGDEIVTKKWAQTLEEMVGELEDWGLENKGQFLSTLRAYNQAVQGNQIQQWNPAIKDGLSTNRKVLRIPKSNWALPVDTAPFMAVKVACGITFTFGGLAIDPKTTGVLAHTGNVIPGLFCAGEMVGGLFYGNYPGGSGLTAGAVFGRKAGVCVGQRVLHS</sequence>
<evidence type="ECO:0000259" key="5">
    <source>
        <dbReference type="Pfam" id="PF00890"/>
    </source>
</evidence>
<proteinExistence type="predicted"/>
<evidence type="ECO:0000256" key="3">
    <source>
        <dbReference type="ARBA" id="ARBA00022827"/>
    </source>
</evidence>
<dbReference type="SUPFAM" id="SSF56425">
    <property type="entry name" value="Succinate dehydrogenase/fumarate reductase flavoprotein, catalytic domain"/>
    <property type="match status" value="1"/>
</dbReference>
<evidence type="ECO:0000256" key="1">
    <source>
        <dbReference type="ARBA" id="ARBA00001974"/>
    </source>
</evidence>
<gene>
    <name evidence="6" type="ORF">CPB83DRAFT_934281</name>
</gene>
<dbReference type="AlphaFoldDB" id="A0A9P6EEJ7"/>
<feature type="domain" description="FAD-dependent oxidoreductase 2 FAD-binding" evidence="5">
    <location>
        <begin position="25"/>
        <end position="502"/>
    </location>
</feature>
<dbReference type="OrthoDB" id="7777654at2759"/>
<protein>
    <submittedName>
        <fullName evidence="6">FAD binding domain-containing protein</fullName>
    </submittedName>
</protein>
<dbReference type="InterPro" id="IPR050315">
    <property type="entry name" value="FAD-oxidoreductase_2"/>
</dbReference>
<dbReference type="NCBIfam" id="NF006130">
    <property type="entry name" value="PRK08274.1"/>
    <property type="match status" value="1"/>
</dbReference>
<dbReference type="Proteomes" id="UP000807306">
    <property type="component" value="Unassembled WGS sequence"/>
</dbReference>
<keyword evidence="7" id="KW-1185">Reference proteome</keyword>
<accession>A0A9P6EEJ7</accession>
<dbReference type="PANTHER" id="PTHR43400">
    <property type="entry name" value="FUMARATE REDUCTASE"/>
    <property type="match status" value="1"/>
</dbReference>
<dbReference type="SUPFAM" id="SSF51905">
    <property type="entry name" value="FAD/NAD(P)-binding domain"/>
    <property type="match status" value="1"/>
</dbReference>
<dbReference type="InterPro" id="IPR003953">
    <property type="entry name" value="FAD-dep_OxRdtase_2_FAD-bd"/>
</dbReference>
<dbReference type="PANTHER" id="PTHR43400:SF7">
    <property type="entry name" value="FAD-DEPENDENT OXIDOREDUCTASE 2 FAD BINDING DOMAIN-CONTAINING PROTEIN"/>
    <property type="match status" value="1"/>
</dbReference>
<keyword evidence="4" id="KW-0560">Oxidoreductase</keyword>
<dbReference type="Gene3D" id="3.50.50.60">
    <property type="entry name" value="FAD/NAD(P)-binding domain"/>
    <property type="match status" value="1"/>
</dbReference>
<name>A0A9P6EEJ7_9AGAR</name>
<evidence type="ECO:0000256" key="2">
    <source>
        <dbReference type="ARBA" id="ARBA00022630"/>
    </source>
</evidence>
<dbReference type="InterPro" id="IPR036188">
    <property type="entry name" value="FAD/NAD-bd_sf"/>
</dbReference>
<dbReference type="InterPro" id="IPR027477">
    <property type="entry name" value="Succ_DH/fumarate_Rdtase_cat_sf"/>
</dbReference>
<comment type="cofactor">
    <cofactor evidence="1">
        <name>FAD</name>
        <dbReference type="ChEBI" id="CHEBI:57692"/>
    </cofactor>
</comment>